<evidence type="ECO:0000256" key="1">
    <source>
        <dbReference type="SAM" id="MobiDB-lite"/>
    </source>
</evidence>
<feature type="region of interest" description="Disordered" evidence="1">
    <location>
        <begin position="184"/>
        <end position="219"/>
    </location>
</feature>
<evidence type="ECO:0008006" key="6">
    <source>
        <dbReference type="Google" id="ProtNLM"/>
    </source>
</evidence>
<dbReference type="EMBL" id="AVPJ01000003">
    <property type="protein sequence ID" value="KGN33992.1"/>
    <property type="molecule type" value="Genomic_DNA"/>
</dbReference>
<feature type="compositionally biased region" description="Pro residues" evidence="1">
    <location>
        <begin position="206"/>
        <end position="218"/>
    </location>
</feature>
<feature type="chain" id="PRO_5001964159" description="Peptidase" evidence="3">
    <location>
        <begin position="30"/>
        <end position="262"/>
    </location>
</feature>
<sequence>MSVMTFSRVGVAAAAMSGLALLAAAPAHAETGTLSYVCDYVGIKIPITASFDSAIEDGATLPTGDVDVNPLTGKVNIAEAQVGLIKFLGATSIAGTGVLDSGVAETGQPVPVDFSFPATTVPASGGMTIPVTGSAEDAIDASEEGAYGFFAGDADLELTTNSGQKLALSCTLAEDTTEEAALIDGFDAEKPKPSPTPTPTTSTPAPTTPAPTTSPSPVRPEIVQTDAAQPTSPTWLPFAGLGAGAVLLGGGLVVTRRSAARH</sequence>
<keyword evidence="3" id="KW-0732">Signal</keyword>
<evidence type="ECO:0000313" key="4">
    <source>
        <dbReference type="EMBL" id="KGN33992.1"/>
    </source>
</evidence>
<gene>
    <name evidence="4" type="ORF">N802_09170</name>
</gene>
<keyword evidence="2" id="KW-0472">Membrane</keyword>
<dbReference type="Proteomes" id="UP000030002">
    <property type="component" value="Unassembled WGS sequence"/>
</dbReference>
<dbReference type="STRING" id="1385520.N802_09170"/>
<keyword evidence="2" id="KW-0812">Transmembrane</keyword>
<protein>
    <recommendedName>
        <fullName evidence="6">Peptidase</fullName>
    </recommendedName>
</protein>
<evidence type="ECO:0000256" key="2">
    <source>
        <dbReference type="SAM" id="Phobius"/>
    </source>
</evidence>
<organism evidence="4 5">
    <name type="scientific">Knoellia sinensis KCTC 19936</name>
    <dbReference type="NCBI Taxonomy" id="1385520"/>
    <lineage>
        <taxon>Bacteria</taxon>
        <taxon>Bacillati</taxon>
        <taxon>Actinomycetota</taxon>
        <taxon>Actinomycetes</taxon>
        <taxon>Micrococcales</taxon>
        <taxon>Intrasporangiaceae</taxon>
        <taxon>Knoellia</taxon>
    </lineage>
</organism>
<dbReference type="RefSeq" id="WP_156971304.1">
    <property type="nucleotide sequence ID" value="NZ_AVPJ01000003.1"/>
</dbReference>
<keyword evidence="5" id="KW-1185">Reference proteome</keyword>
<keyword evidence="2" id="KW-1133">Transmembrane helix</keyword>
<accession>A0A0A0JDC0</accession>
<feature type="transmembrane region" description="Helical" evidence="2">
    <location>
        <begin position="235"/>
        <end position="254"/>
    </location>
</feature>
<comment type="caution">
    <text evidence="4">The sequence shown here is derived from an EMBL/GenBank/DDBJ whole genome shotgun (WGS) entry which is preliminary data.</text>
</comment>
<evidence type="ECO:0000256" key="3">
    <source>
        <dbReference type="SAM" id="SignalP"/>
    </source>
</evidence>
<evidence type="ECO:0000313" key="5">
    <source>
        <dbReference type="Proteomes" id="UP000030002"/>
    </source>
</evidence>
<proteinExistence type="predicted"/>
<feature type="signal peptide" evidence="3">
    <location>
        <begin position="1"/>
        <end position="29"/>
    </location>
</feature>
<name>A0A0A0JDC0_9MICO</name>
<dbReference type="AlphaFoldDB" id="A0A0A0JDC0"/>
<reference evidence="4 5" key="1">
    <citation type="submission" date="2013-08" db="EMBL/GenBank/DDBJ databases">
        <title>The genome sequence of Knoellia sinensis.</title>
        <authorList>
            <person name="Zhu W."/>
            <person name="Wang G."/>
        </authorList>
    </citation>
    <scope>NUCLEOTIDE SEQUENCE [LARGE SCALE GENOMIC DNA]</scope>
    <source>
        <strain evidence="4 5">KCTC 19936</strain>
    </source>
</reference>